<dbReference type="GO" id="GO:0005886">
    <property type="term" value="C:plasma membrane"/>
    <property type="evidence" value="ECO:0007669"/>
    <property type="project" value="UniProtKB-SubCell"/>
</dbReference>
<organism evidence="9 10">
    <name type="scientific">Candidatus Marsarchaeota G2 archaeon BE_D</name>
    <dbReference type="NCBI Taxonomy" id="1978158"/>
    <lineage>
        <taxon>Archaea</taxon>
        <taxon>Candidatus Marsarchaeota</taxon>
        <taxon>Candidatus Marsarchaeota group 2</taxon>
    </lineage>
</organism>
<dbReference type="EMBL" id="NEXF01000580">
    <property type="protein sequence ID" value="PSO06148.1"/>
    <property type="molecule type" value="Genomic_DNA"/>
</dbReference>
<accession>A0A2R6C5P0</accession>
<evidence type="ECO:0000259" key="8">
    <source>
        <dbReference type="PROSITE" id="PS50928"/>
    </source>
</evidence>
<feature type="transmembrane region" description="Helical" evidence="7">
    <location>
        <begin position="15"/>
        <end position="36"/>
    </location>
</feature>
<dbReference type="Gene3D" id="1.10.3720.10">
    <property type="entry name" value="MetI-like"/>
    <property type="match status" value="1"/>
</dbReference>
<gene>
    <name evidence="9" type="ORF">B9Q04_17535</name>
</gene>
<dbReference type="PANTHER" id="PTHR43163">
    <property type="entry name" value="DIPEPTIDE TRANSPORT SYSTEM PERMEASE PROTEIN DPPB-RELATED"/>
    <property type="match status" value="1"/>
</dbReference>
<evidence type="ECO:0000256" key="2">
    <source>
        <dbReference type="ARBA" id="ARBA00022448"/>
    </source>
</evidence>
<evidence type="ECO:0000256" key="4">
    <source>
        <dbReference type="ARBA" id="ARBA00022692"/>
    </source>
</evidence>
<keyword evidence="2 7" id="KW-0813">Transport</keyword>
<feature type="transmembrane region" description="Helical" evidence="7">
    <location>
        <begin position="138"/>
        <end position="165"/>
    </location>
</feature>
<sequence>MHLNRGIAKYIAKRLALLPLTIFSVITIDFVLIHLAPGGPFQILLSDPSFSPQEVATLQAEYGLNKPLLIQYFTYIYQVLHGNFGISYFYGVPVIRVIMDYLPNTLVLAGFSILVSSAIGILFGILSTSLGGLIDRALNTLAILSYTLPVFWFGILLILVFSVSLRLLPSTGVYVSNTGFNLAQYLKHIIMPTLSLSLLLYPPVYFFTRSSMLEVAQANFVRALYGKGLSEGVVFRKHVLRNALLPVITVIGLHGAVLFGGATIVEIVFTWPGMGLLT</sequence>
<keyword evidence="3" id="KW-1003">Cell membrane</keyword>
<dbReference type="PROSITE" id="PS50928">
    <property type="entry name" value="ABC_TM1"/>
    <property type="match status" value="1"/>
</dbReference>
<comment type="similarity">
    <text evidence="7">Belongs to the binding-protein-dependent transport system permease family.</text>
</comment>
<reference evidence="9 10" key="1">
    <citation type="submission" date="2017-04" db="EMBL/GenBank/DDBJ databases">
        <title>Novel microbial lineages endemic to geothermal iron-oxide mats fill important gaps in the evolutionary history of Archaea.</title>
        <authorList>
            <person name="Jay Z.J."/>
            <person name="Beam J.P."/>
            <person name="Dlakic M."/>
            <person name="Rusch D.B."/>
            <person name="Kozubal M.A."/>
            <person name="Inskeep W.P."/>
        </authorList>
    </citation>
    <scope>NUCLEOTIDE SEQUENCE [LARGE SCALE GENOMIC DNA]</scope>
    <source>
        <strain evidence="9">BE_D</strain>
    </source>
</reference>
<evidence type="ECO:0000313" key="9">
    <source>
        <dbReference type="EMBL" id="PSO06148.1"/>
    </source>
</evidence>
<evidence type="ECO:0000256" key="5">
    <source>
        <dbReference type="ARBA" id="ARBA00022989"/>
    </source>
</evidence>
<evidence type="ECO:0000256" key="7">
    <source>
        <dbReference type="RuleBase" id="RU363032"/>
    </source>
</evidence>
<protein>
    <recommendedName>
        <fullName evidence="8">ABC transmembrane type-1 domain-containing protein</fullName>
    </recommendedName>
</protein>
<dbReference type="InterPro" id="IPR000515">
    <property type="entry name" value="MetI-like"/>
</dbReference>
<feature type="domain" description="ABC transmembrane type-1" evidence="8">
    <location>
        <begin position="102"/>
        <end position="278"/>
    </location>
</feature>
<evidence type="ECO:0000313" key="10">
    <source>
        <dbReference type="Proteomes" id="UP000242015"/>
    </source>
</evidence>
<dbReference type="PANTHER" id="PTHR43163:SF6">
    <property type="entry name" value="DIPEPTIDE TRANSPORT SYSTEM PERMEASE PROTEIN DPPB-RELATED"/>
    <property type="match status" value="1"/>
</dbReference>
<dbReference type="SUPFAM" id="SSF161098">
    <property type="entry name" value="MetI-like"/>
    <property type="match status" value="1"/>
</dbReference>
<dbReference type="AlphaFoldDB" id="A0A2R6C5P0"/>
<dbReference type="Pfam" id="PF19300">
    <property type="entry name" value="BPD_transp_1_N"/>
    <property type="match status" value="1"/>
</dbReference>
<feature type="transmembrane region" description="Helical" evidence="7">
    <location>
        <begin position="243"/>
        <end position="269"/>
    </location>
</feature>
<dbReference type="CDD" id="cd06261">
    <property type="entry name" value="TM_PBP2"/>
    <property type="match status" value="1"/>
</dbReference>
<evidence type="ECO:0000256" key="6">
    <source>
        <dbReference type="ARBA" id="ARBA00023136"/>
    </source>
</evidence>
<feature type="transmembrane region" description="Helical" evidence="7">
    <location>
        <begin position="106"/>
        <end position="126"/>
    </location>
</feature>
<dbReference type="Proteomes" id="UP000242015">
    <property type="component" value="Unassembled WGS sequence"/>
</dbReference>
<name>A0A2R6C5P0_9ARCH</name>
<keyword evidence="4 7" id="KW-0812">Transmembrane</keyword>
<keyword evidence="6 7" id="KW-0472">Membrane</keyword>
<dbReference type="Pfam" id="PF00528">
    <property type="entry name" value="BPD_transp_1"/>
    <property type="match status" value="1"/>
</dbReference>
<evidence type="ECO:0000256" key="3">
    <source>
        <dbReference type="ARBA" id="ARBA00022475"/>
    </source>
</evidence>
<keyword evidence="5 7" id="KW-1133">Transmembrane helix</keyword>
<feature type="non-terminal residue" evidence="9">
    <location>
        <position position="278"/>
    </location>
</feature>
<dbReference type="InterPro" id="IPR035906">
    <property type="entry name" value="MetI-like_sf"/>
</dbReference>
<comment type="caution">
    <text evidence="9">The sequence shown here is derived from an EMBL/GenBank/DDBJ whole genome shotgun (WGS) entry which is preliminary data.</text>
</comment>
<dbReference type="InterPro" id="IPR045621">
    <property type="entry name" value="BPD_transp_1_N"/>
</dbReference>
<proteinExistence type="inferred from homology"/>
<dbReference type="GO" id="GO:0055085">
    <property type="term" value="P:transmembrane transport"/>
    <property type="evidence" value="ECO:0007669"/>
    <property type="project" value="InterPro"/>
</dbReference>
<evidence type="ECO:0000256" key="1">
    <source>
        <dbReference type="ARBA" id="ARBA00004651"/>
    </source>
</evidence>
<comment type="subcellular location">
    <subcellularLocation>
        <location evidence="1 7">Cell membrane</location>
        <topology evidence="1 7">Multi-pass membrane protein</topology>
    </subcellularLocation>
</comment>